<organism evidence="1 2">
    <name type="scientific">Tagetes erecta</name>
    <name type="common">African marigold</name>
    <dbReference type="NCBI Taxonomy" id="13708"/>
    <lineage>
        <taxon>Eukaryota</taxon>
        <taxon>Viridiplantae</taxon>
        <taxon>Streptophyta</taxon>
        <taxon>Embryophyta</taxon>
        <taxon>Tracheophyta</taxon>
        <taxon>Spermatophyta</taxon>
        <taxon>Magnoliopsida</taxon>
        <taxon>eudicotyledons</taxon>
        <taxon>Gunneridae</taxon>
        <taxon>Pentapetalae</taxon>
        <taxon>asterids</taxon>
        <taxon>campanulids</taxon>
        <taxon>Asterales</taxon>
        <taxon>Asteraceae</taxon>
        <taxon>Asteroideae</taxon>
        <taxon>Heliantheae alliance</taxon>
        <taxon>Tageteae</taxon>
        <taxon>Tagetes</taxon>
    </lineage>
</organism>
<dbReference type="EMBL" id="JAUHHV010000001">
    <property type="protein sequence ID" value="KAK1439765.1"/>
    <property type="molecule type" value="Genomic_DNA"/>
</dbReference>
<comment type="caution">
    <text evidence="1">The sequence shown here is derived from an EMBL/GenBank/DDBJ whole genome shotgun (WGS) entry which is preliminary data.</text>
</comment>
<proteinExistence type="predicted"/>
<sequence>MSCIVCHKRSNCVKWRPYKSGGAWYMWRFVEVSILPVLEVSEHLINIHNLSNPIHFSGLIEDLILYLQINRINSPLHP</sequence>
<dbReference type="AlphaFoldDB" id="A0AAD8LLT5"/>
<gene>
    <name evidence="1" type="ORF">QVD17_05585</name>
</gene>
<dbReference type="Proteomes" id="UP001229421">
    <property type="component" value="Unassembled WGS sequence"/>
</dbReference>
<reference evidence="1" key="1">
    <citation type="journal article" date="2023" name="bioRxiv">
        <title>Improved chromosome-level genome assembly for marigold (Tagetes erecta).</title>
        <authorList>
            <person name="Jiang F."/>
            <person name="Yuan L."/>
            <person name="Wang S."/>
            <person name="Wang H."/>
            <person name="Xu D."/>
            <person name="Wang A."/>
            <person name="Fan W."/>
        </authorList>
    </citation>
    <scope>NUCLEOTIDE SEQUENCE</scope>
    <source>
        <strain evidence="1">WSJ</strain>
        <tissue evidence="1">Leaf</tissue>
    </source>
</reference>
<evidence type="ECO:0000313" key="1">
    <source>
        <dbReference type="EMBL" id="KAK1439765.1"/>
    </source>
</evidence>
<keyword evidence="2" id="KW-1185">Reference proteome</keyword>
<name>A0AAD8LLT5_TARER</name>
<protein>
    <submittedName>
        <fullName evidence="1">Uncharacterized protein</fullName>
    </submittedName>
</protein>
<dbReference type="Gene3D" id="1.10.1670.40">
    <property type="match status" value="1"/>
</dbReference>
<accession>A0AAD8LLT5</accession>
<evidence type="ECO:0000313" key="2">
    <source>
        <dbReference type="Proteomes" id="UP001229421"/>
    </source>
</evidence>